<dbReference type="RefSeq" id="WP_195387814.1">
    <property type="nucleotide sequence ID" value="NZ_JADNGL010000002.1"/>
</dbReference>
<comment type="caution">
    <text evidence="1">The sequence shown here is derived from an EMBL/GenBank/DDBJ whole genome shotgun (WGS) entry which is preliminary data.</text>
</comment>
<proteinExistence type="predicted"/>
<dbReference type="AlphaFoldDB" id="A0AAW6E9G6"/>
<dbReference type="EMBL" id="JAQMLV010000002">
    <property type="protein sequence ID" value="MDB8743715.1"/>
    <property type="molecule type" value="Genomic_DNA"/>
</dbReference>
<organism evidence="1 2">
    <name type="scientific">Ruminococcus bicirculans</name>
    <name type="common">ex Wegman et al. 2014</name>
    <dbReference type="NCBI Taxonomy" id="1160721"/>
    <lineage>
        <taxon>Bacteria</taxon>
        <taxon>Bacillati</taxon>
        <taxon>Bacillota</taxon>
        <taxon>Clostridia</taxon>
        <taxon>Eubacteriales</taxon>
        <taxon>Oscillospiraceae</taxon>
        <taxon>Ruminococcus</taxon>
    </lineage>
</organism>
<dbReference type="InterPro" id="IPR029465">
    <property type="entry name" value="ATPgrasp_TupA"/>
</dbReference>
<reference evidence="1" key="1">
    <citation type="submission" date="2023-01" db="EMBL/GenBank/DDBJ databases">
        <title>Human gut microbiome strain richness.</title>
        <authorList>
            <person name="Chen-Liaw A."/>
        </authorList>
    </citation>
    <scope>NUCLEOTIDE SEQUENCE</scope>
    <source>
        <strain evidence="1">1001275st1_F4_1001275B_160808</strain>
    </source>
</reference>
<sequence length="323" mass="38965">MKIRDKLSRYVKKHCPYLAQVIYEKKVLHRIKKHKVESNDERKKELARLYKKYIGVDIDWENPKRYTEKIQYRKLFFSGTIYSELSDKYLVRKWVSEKIGEEYLIPLIGVWNSFDEIDFEQMPKEFVLKTNNASGTNVIIRDKKIIDKNLLKRKFDFWMNMDYANFVGYEMHYSLINPKIIAEKLIKNDKKMDLMDYKFMCFNGKVEYIWVDTGRYHDHKRTIFNSQWEREKWQQSYYDVDTSVLKPKNFEKMIEIATILSEGFDHVRVDLYNSEGKIYFGEMTFTNAGGFEKYHPDEMDFRLGELWNIQNCNKKLVDSSETG</sequence>
<dbReference type="Pfam" id="PF14305">
    <property type="entry name" value="ATPgrasp_TupA"/>
    <property type="match status" value="1"/>
</dbReference>
<evidence type="ECO:0000313" key="1">
    <source>
        <dbReference type="EMBL" id="MDB8743715.1"/>
    </source>
</evidence>
<evidence type="ECO:0000313" key="2">
    <source>
        <dbReference type="Proteomes" id="UP001211015"/>
    </source>
</evidence>
<gene>
    <name evidence="1" type="ORF">PNU62_01660</name>
</gene>
<accession>A0AAW6E9G6</accession>
<name>A0AAW6E9G6_9FIRM</name>
<protein>
    <submittedName>
        <fullName evidence="1">ATP-grasp fold amidoligase family protein</fullName>
    </submittedName>
</protein>
<dbReference type="Proteomes" id="UP001211015">
    <property type="component" value="Unassembled WGS sequence"/>
</dbReference>